<reference evidence="2" key="1">
    <citation type="submission" date="2021-01" db="EMBL/GenBank/DDBJ databases">
        <authorList>
            <person name="Corre E."/>
            <person name="Pelletier E."/>
            <person name="Niang G."/>
            <person name="Scheremetjew M."/>
            <person name="Finn R."/>
            <person name="Kale V."/>
            <person name="Holt S."/>
            <person name="Cochrane G."/>
            <person name="Meng A."/>
            <person name="Brown T."/>
            <person name="Cohen L."/>
        </authorList>
    </citation>
    <scope>NUCLEOTIDE SEQUENCE</scope>
    <source>
        <strain evidence="2">CCCM811</strain>
    </source>
</reference>
<name>A0A7S3Z769_9EUKA</name>
<evidence type="ECO:0000256" key="1">
    <source>
        <dbReference type="SAM" id="MobiDB-lite"/>
    </source>
</evidence>
<accession>A0A7S3Z769</accession>
<protein>
    <submittedName>
        <fullName evidence="2">Uncharacterized protein</fullName>
    </submittedName>
</protein>
<feature type="compositionally biased region" description="Basic residues" evidence="1">
    <location>
        <begin position="51"/>
        <end position="60"/>
    </location>
</feature>
<dbReference type="EMBL" id="HBIV01036159">
    <property type="protein sequence ID" value="CAE0674045.1"/>
    <property type="molecule type" value="Transcribed_RNA"/>
</dbReference>
<feature type="compositionally biased region" description="Basic and acidic residues" evidence="1">
    <location>
        <begin position="99"/>
        <end position="110"/>
    </location>
</feature>
<proteinExistence type="predicted"/>
<sequence length="146" mass="15941">MGCGASTVPQPPIEATGLPRRSLPLADSPDQSKPTLQDLPEMVAQPDSKRGSRPTKFRHQSVVKEMNRKTVLLAEILMGGGTRIQRSKSAPDINLAVATKEKKNTEKQQEDEHEADFDRMSSLSRFATGVASTAPFPRSETKFGHA</sequence>
<feature type="region of interest" description="Disordered" evidence="1">
    <location>
        <begin position="1"/>
        <end position="60"/>
    </location>
</feature>
<feature type="region of interest" description="Disordered" evidence="1">
    <location>
        <begin position="97"/>
        <end position="121"/>
    </location>
</feature>
<dbReference type="AlphaFoldDB" id="A0A7S3Z769"/>
<organism evidence="2">
    <name type="scientific">Lotharella globosa</name>
    <dbReference type="NCBI Taxonomy" id="91324"/>
    <lineage>
        <taxon>Eukaryota</taxon>
        <taxon>Sar</taxon>
        <taxon>Rhizaria</taxon>
        <taxon>Cercozoa</taxon>
        <taxon>Chlorarachniophyceae</taxon>
        <taxon>Lotharella</taxon>
    </lineage>
</organism>
<gene>
    <name evidence="2" type="ORF">LGLO00237_LOCUS25819</name>
</gene>
<evidence type="ECO:0000313" key="2">
    <source>
        <dbReference type="EMBL" id="CAE0674045.1"/>
    </source>
</evidence>